<dbReference type="AlphaFoldDB" id="A0A380S6B0"/>
<proteinExistence type="predicted"/>
<dbReference type="RefSeq" id="WP_109572995.1">
    <property type="nucleotide sequence ID" value="NZ_UHJL01000002.1"/>
</dbReference>
<accession>A0A380S6B0</accession>
<evidence type="ECO:0000313" key="2">
    <source>
        <dbReference type="Proteomes" id="UP000255423"/>
    </source>
</evidence>
<name>A0A380S6B0_FIBSU</name>
<reference evidence="1 2" key="1">
    <citation type="submission" date="2017-08" db="EMBL/GenBank/DDBJ databases">
        <authorList>
            <person name="de Groot N.N."/>
        </authorList>
    </citation>
    <scope>NUCLEOTIDE SEQUENCE [LARGE SCALE GENOMIC DNA]</scope>
    <source>
        <strain evidence="1 2">HM2</strain>
    </source>
</reference>
<dbReference type="Proteomes" id="UP000255423">
    <property type="component" value="Unassembled WGS sequence"/>
</dbReference>
<organism evidence="1 2">
    <name type="scientific">Fibrobacter succinogenes</name>
    <name type="common">Bacteroides succinogenes</name>
    <dbReference type="NCBI Taxonomy" id="833"/>
    <lineage>
        <taxon>Bacteria</taxon>
        <taxon>Pseudomonadati</taxon>
        <taxon>Fibrobacterota</taxon>
        <taxon>Fibrobacteria</taxon>
        <taxon>Fibrobacterales</taxon>
        <taxon>Fibrobacteraceae</taxon>
        <taxon>Fibrobacter</taxon>
    </lineage>
</organism>
<sequence>MSNQELEQLRMLADPHGDFIVDGDEILFYRAGKEYNIKVRRDASLGLIVSSQNGKKIEDLPFLKYVKDCLIGFPTLATQVIKHVNQKNKEQKECLIQSPIKIDDECYGNGVDALITQFINPPIFSTGLIQLMAPAGQGKSILLDMVSYALAKDYTGEHPLLLNIDLLGRFVGSIEDAIAGALNNVYYFPMSQIEIMYAIKNRWIVLALDGFDELISRVGAKGAFLKLTSLIDQLDGCGYLLISARESFFESQEIKISSQAYLTPQIGTYEKKDSVIMPWQHEQRKLLISKYVNANLLKLNSDNICSEIEKIFDNDEELLKNPFFLTKIIEWYFEDRGNALKIESNLDSFARIQRVIEKYIEREAMKKWLDSDGNQISTMDDHRNVLGVIAEELFRSPMLRLSAEELKICAELALTASHTESKKIEAFSEKIKIHSVFSVVDNQYIFSHIQFSNYYLAIRILDRIKQCNFDDLETFYTDKEIPKEVVTWLKWLLKSEKIDVKLILNKLESKLKIGNLQFLKNNVSKLIVLILNNRNAENSTVNGLMLMGDDFDDIFLKNVLLKNSDIYQLNLLSSSFENVKVENSKVFSIQLDVRSKYLGIKIDQNTEINGITSSDGKDIYSPRAISKILSECGVLENERYDDEIEKDVPENVKEVVARMISKSNKHFYFSSEEVEEETGNLVYDIVKKGIEHEIFKERETSTRTLISICVDKQMLIEGAEKTVSNEKINAFWSELAINT</sequence>
<dbReference type="EMBL" id="UHJL01000002">
    <property type="protein sequence ID" value="SUQ24533.1"/>
    <property type="molecule type" value="Genomic_DNA"/>
</dbReference>
<evidence type="ECO:0000313" key="1">
    <source>
        <dbReference type="EMBL" id="SUQ24533.1"/>
    </source>
</evidence>
<protein>
    <recommendedName>
        <fullName evidence="3">NACHT domain-containing protein</fullName>
    </recommendedName>
</protein>
<gene>
    <name evidence="1" type="ORF">SAMN05661053_1939</name>
</gene>
<evidence type="ECO:0008006" key="3">
    <source>
        <dbReference type="Google" id="ProtNLM"/>
    </source>
</evidence>